<proteinExistence type="predicted"/>
<dbReference type="PANTHER" id="PTHR45138:SF24">
    <property type="entry name" value="DIGUANYLATE CYCLASE DGCC-RELATED"/>
    <property type="match status" value="1"/>
</dbReference>
<dbReference type="InterPro" id="IPR050469">
    <property type="entry name" value="Diguanylate_Cyclase"/>
</dbReference>
<evidence type="ECO:0000259" key="2">
    <source>
        <dbReference type="PROSITE" id="PS50887"/>
    </source>
</evidence>
<dbReference type="GO" id="GO:0052621">
    <property type="term" value="F:diguanylate cyclase activity"/>
    <property type="evidence" value="ECO:0007669"/>
    <property type="project" value="TreeGrafter"/>
</dbReference>
<dbReference type="AlphaFoldDB" id="A0A1B1N6Q4"/>
<dbReference type="CDD" id="cd01949">
    <property type="entry name" value="GGDEF"/>
    <property type="match status" value="1"/>
</dbReference>
<dbReference type="FunFam" id="3.30.70.270:FF:000001">
    <property type="entry name" value="Diguanylate cyclase domain protein"/>
    <property type="match status" value="1"/>
</dbReference>
<dbReference type="InterPro" id="IPR029787">
    <property type="entry name" value="Nucleotide_cyclase"/>
</dbReference>
<sequence>MRIYWIIIVLHDAAQLFAYWFLPYDITIRDFYMDILLYPTLMMGTAVVIAEMIHKWAPKYTFFSLFGAGAVLSLEIIHLNMDIRIITALLLLPIIASTIFFRIDLTLFTSVLQTGVFLGMYYGDAWFRTFLTGYDVIAVPLFLFVSTLVSTIIIISGRELVKDLELAQKEKRHIMRQSRKDAQTGLYNHSTFQHFFDTALEHGHQGEGFHLALLDIDNFKMVNDQYGHRAGDLILLNVSRIIRENLEPGDRAFRYGGEEFALLLYGKELDEAYTMLEAIRSKISSTDFKELGGKAVTVSIGLKSYSRGISRESLFEETDSLLYQAKRSGKNQIAM</sequence>
<dbReference type="PROSITE" id="PS50887">
    <property type="entry name" value="GGDEF"/>
    <property type="match status" value="1"/>
</dbReference>
<keyword evidence="4" id="KW-1185">Reference proteome</keyword>
<dbReference type="SMART" id="SM00267">
    <property type="entry name" value="GGDEF"/>
    <property type="match status" value="1"/>
</dbReference>
<reference evidence="3 4" key="1">
    <citation type="submission" date="2016-01" db="EMBL/GenBank/DDBJ databases">
        <title>Complete Genome Sequence of Paenibacillus yonginensis DCY84, a novel Plant Growth-Promoting Bacteria with Elicitation of Induced Systemic Resistance.</title>
        <authorList>
            <person name="Kim Y.J."/>
            <person name="Yang D.C."/>
            <person name="Sukweenadhi J."/>
        </authorList>
    </citation>
    <scope>NUCLEOTIDE SEQUENCE [LARGE SCALE GENOMIC DNA]</scope>
    <source>
        <strain evidence="3 4">DCY84</strain>
    </source>
</reference>
<name>A0A1B1N6Q4_9BACL</name>
<dbReference type="OrthoDB" id="9759607at2"/>
<keyword evidence="1" id="KW-0472">Membrane</keyword>
<keyword evidence="1" id="KW-1133">Transmembrane helix</keyword>
<dbReference type="PANTHER" id="PTHR45138">
    <property type="entry name" value="REGULATORY COMPONENTS OF SENSORY TRANSDUCTION SYSTEM"/>
    <property type="match status" value="1"/>
</dbReference>
<dbReference type="GO" id="GO:0043709">
    <property type="term" value="P:cell adhesion involved in single-species biofilm formation"/>
    <property type="evidence" value="ECO:0007669"/>
    <property type="project" value="TreeGrafter"/>
</dbReference>
<organism evidence="3 4">
    <name type="scientific">Paenibacillus yonginensis</name>
    <dbReference type="NCBI Taxonomy" id="1462996"/>
    <lineage>
        <taxon>Bacteria</taxon>
        <taxon>Bacillati</taxon>
        <taxon>Bacillota</taxon>
        <taxon>Bacilli</taxon>
        <taxon>Bacillales</taxon>
        <taxon>Paenibacillaceae</taxon>
        <taxon>Paenibacillus</taxon>
    </lineage>
</organism>
<dbReference type="EMBL" id="CP014167">
    <property type="protein sequence ID" value="ANS77075.1"/>
    <property type="molecule type" value="Genomic_DNA"/>
</dbReference>
<feature type="transmembrane region" description="Helical" evidence="1">
    <location>
        <begin position="35"/>
        <end position="54"/>
    </location>
</feature>
<protein>
    <recommendedName>
        <fullName evidence="2">GGDEF domain-containing protein</fullName>
    </recommendedName>
</protein>
<gene>
    <name evidence="3" type="ORF">AWM70_03345</name>
</gene>
<feature type="transmembrane region" description="Helical" evidence="1">
    <location>
        <begin position="89"/>
        <end position="112"/>
    </location>
</feature>
<dbReference type="Proteomes" id="UP000092573">
    <property type="component" value="Chromosome"/>
</dbReference>
<dbReference type="Gene3D" id="3.30.70.270">
    <property type="match status" value="1"/>
</dbReference>
<feature type="domain" description="GGDEF" evidence="2">
    <location>
        <begin position="207"/>
        <end position="335"/>
    </location>
</feature>
<feature type="transmembrane region" description="Helical" evidence="1">
    <location>
        <begin position="132"/>
        <end position="155"/>
    </location>
</feature>
<dbReference type="InterPro" id="IPR043128">
    <property type="entry name" value="Rev_trsase/Diguanyl_cyclase"/>
</dbReference>
<evidence type="ECO:0000313" key="3">
    <source>
        <dbReference type="EMBL" id="ANS77075.1"/>
    </source>
</evidence>
<dbReference type="SUPFAM" id="SSF55073">
    <property type="entry name" value="Nucleotide cyclase"/>
    <property type="match status" value="1"/>
</dbReference>
<feature type="transmembrane region" description="Helical" evidence="1">
    <location>
        <begin position="6"/>
        <end position="23"/>
    </location>
</feature>
<dbReference type="GO" id="GO:0005886">
    <property type="term" value="C:plasma membrane"/>
    <property type="evidence" value="ECO:0007669"/>
    <property type="project" value="TreeGrafter"/>
</dbReference>
<evidence type="ECO:0000256" key="1">
    <source>
        <dbReference type="SAM" id="Phobius"/>
    </source>
</evidence>
<dbReference type="NCBIfam" id="TIGR00254">
    <property type="entry name" value="GGDEF"/>
    <property type="match status" value="1"/>
</dbReference>
<keyword evidence="1" id="KW-0812">Transmembrane</keyword>
<dbReference type="Pfam" id="PF00990">
    <property type="entry name" value="GGDEF"/>
    <property type="match status" value="1"/>
</dbReference>
<dbReference type="KEGG" id="pyg:AWM70_03345"/>
<dbReference type="InterPro" id="IPR000160">
    <property type="entry name" value="GGDEF_dom"/>
</dbReference>
<accession>A0A1B1N6Q4</accession>
<dbReference type="GO" id="GO:1902201">
    <property type="term" value="P:negative regulation of bacterial-type flagellum-dependent cell motility"/>
    <property type="evidence" value="ECO:0007669"/>
    <property type="project" value="TreeGrafter"/>
</dbReference>
<feature type="transmembrane region" description="Helical" evidence="1">
    <location>
        <begin position="60"/>
        <end position="77"/>
    </location>
</feature>
<evidence type="ECO:0000313" key="4">
    <source>
        <dbReference type="Proteomes" id="UP000092573"/>
    </source>
</evidence>
<dbReference type="STRING" id="1462996.AWM70_03345"/>